<reference evidence="6" key="1">
    <citation type="journal article" date="2019" name="Int. J. Syst. Evol. Microbiol.">
        <title>The Global Catalogue of Microorganisms (GCM) 10K type strain sequencing project: providing services to taxonomists for standard genome sequencing and annotation.</title>
        <authorList>
            <consortium name="The Broad Institute Genomics Platform"/>
            <consortium name="The Broad Institute Genome Sequencing Center for Infectious Disease"/>
            <person name="Wu L."/>
            <person name="Ma J."/>
        </authorList>
    </citation>
    <scope>NUCLEOTIDE SEQUENCE [LARGE SCALE GENOMIC DNA]</scope>
    <source>
        <strain evidence="6">JCM 13006</strain>
    </source>
</reference>
<dbReference type="InterPro" id="IPR000792">
    <property type="entry name" value="Tscrpt_reg_LuxR_C"/>
</dbReference>
<protein>
    <submittedName>
        <fullName evidence="5">Response regulator transcription factor</fullName>
    </submittedName>
</protein>
<keyword evidence="2" id="KW-0238">DNA-binding</keyword>
<gene>
    <name evidence="5" type="ORF">GCM10023235_14340</name>
</gene>
<dbReference type="PANTHER" id="PTHR44688">
    <property type="entry name" value="DNA-BINDING TRANSCRIPTIONAL ACTIVATOR DEVR_DOSR"/>
    <property type="match status" value="1"/>
</dbReference>
<evidence type="ECO:0000256" key="3">
    <source>
        <dbReference type="ARBA" id="ARBA00023163"/>
    </source>
</evidence>
<sequence length="199" mass="20525">MTVLAEAPVTTAAAPGIHLVVGPGGARIAHLLHRTGLVPAAEGEQETVKVAVAARIEDAVRVGAAVGRPLLVICDTVTPVGVRLALQAGVAAVLRSAELTPERLAAALRAARHGDGRIPYATLSQLLAGAGGDERPPALTARQTEVLDLMAEGHGNAVIARALSCSEHTVKNVIYELMARLQVRNRAHAVAHAVRCGLV</sequence>
<evidence type="ECO:0000259" key="4">
    <source>
        <dbReference type="PROSITE" id="PS50043"/>
    </source>
</evidence>
<dbReference type="CDD" id="cd06170">
    <property type="entry name" value="LuxR_C_like"/>
    <property type="match status" value="1"/>
</dbReference>
<dbReference type="InterPro" id="IPR016032">
    <property type="entry name" value="Sig_transdc_resp-reg_C-effctor"/>
</dbReference>
<accession>A0ABP9DCG5</accession>
<feature type="domain" description="HTH luxR-type" evidence="4">
    <location>
        <begin position="132"/>
        <end position="197"/>
    </location>
</feature>
<name>A0ABP9DCG5_9ACTN</name>
<evidence type="ECO:0000313" key="6">
    <source>
        <dbReference type="Proteomes" id="UP001501752"/>
    </source>
</evidence>
<evidence type="ECO:0000256" key="2">
    <source>
        <dbReference type="ARBA" id="ARBA00023125"/>
    </source>
</evidence>
<dbReference type="SUPFAM" id="SSF46894">
    <property type="entry name" value="C-terminal effector domain of the bipartite response regulators"/>
    <property type="match status" value="1"/>
</dbReference>
<dbReference type="Pfam" id="PF00196">
    <property type="entry name" value="GerE"/>
    <property type="match status" value="1"/>
</dbReference>
<comment type="caution">
    <text evidence="5">The sequence shown here is derived from an EMBL/GenBank/DDBJ whole genome shotgun (WGS) entry which is preliminary data.</text>
</comment>
<dbReference type="Gene3D" id="3.40.50.2300">
    <property type="match status" value="1"/>
</dbReference>
<evidence type="ECO:0000313" key="5">
    <source>
        <dbReference type="EMBL" id="GAA4840024.1"/>
    </source>
</evidence>
<proteinExistence type="predicted"/>
<dbReference type="PANTHER" id="PTHR44688:SF16">
    <property type="entry name" value="DNA-BINDING TRANSCRIPTIONAL ACTIVATOR DEVR_DOSR"/>
    <property type="match status" value="1"/>
</dbReference>
<dbReference type="RefSeq" id="WP_345695909.1">
    <property type="nucleotide sequence ID" value="NZ_BAABIS010000001.1"/>
</dbReference>
<keyword evidence="1" id="KW-0805">Transcription regulation</keyword>
<dbReference type="EMBL" id="BAABIS010000001">
    <property type="protein sequence ID" value="GAA4840024.1"/>
    <property type="molecule type" value="Genomic_DNA"/>
</dbReference>
<dbReference type="PROSITE" id="PS50043">
    <property type="entry name" value="HTH_LUXR_2"/>
    <property type="match status" value="1"/>
</dbReference>
<keyword evidence="6" id="KW-1185">Reference proteome</keyword>
<dbReference type="SMART" id="SM00421">
    <property type="entry name" value="HTH_LUXR"/>
    <property type="match status" value="1"/>
</dbReference>
<dbReference type="Proteomes" id="UP001501752">
    <property type="component" value="Unassembled WGS sequence"/>
</dbReference>
<organism evidence="5 6">
    <name type="scientific">Kitasatospora terrestris</name>
    <dbReference type="NCBI Taxonomy" id="258051"/>
    <lineage>
        <taxon>Bacteria</taxon>
        <taxon>Bacillati</taxon>
        <taxon>Actinomycetota</taxon>
        <taxon>Actinomycetes</taxon>
        <taxon>Kitasatosporales</taxon>
        <taxon>Streptomycetaceae</taxon>
        <taxon>Kitasatospora</taxon>
    </lineage>
</organism>
<evidence type="ECO:0000256" key="1">
    <source>
        <dbReference type="ARBA" id="ARBA00023015"/>
    </source>
</evidence>
<keyword evidence="3" id="KW-0804">Transcription</keyword>
<dbReference type="PRINTS" id="PR00038">
    <property type="entry name" value="HTHLUXR"/>
</dbReference>